<accession>A0A922CKU7</accession>
<evidence type="ECO:0000256" key="2">
    <source>
        <dbReference type="ARBA" id="ARBA00022490"/>
    </source>
</evidence>
<dbReference type="EMBL" id="JH668375">
    <property type="protein sequence ID" value="KAG6449554.1"/>
    <property type="molecule type" value="Genomic_DNA"/>
</dbReference>
<keyword evidence="5" id="KW-1185">Reference proteome</keyword>
<reference evidence="4" key="2">
    <citation type="submission" date="2020-12" db="EMBL/GenBank/DDBJ databases">
        <authorList>
            <person name="Kanost M."/>
        </authorList>
    </citation>
    <scope>NUCLEOTIDE SEQUENCE</scope>
</reference>
<dbReference type="InterPro" id="IPR015943">
    <property type="entry name" value="WD40/YVTN_repeat-like_dom_sf"/>
</dbReference>
<evidence type="ECO:0000256" key="1">
    <source>
        <dbReference type="ARBA" id="ARBA00004496"/>
    </source>
</evidence>
<evidence type="ECO:0000256" key="3">
    <source>
        <dbReference type="PROSITE-ProRule" id="PRU00221"/>
    </source>
</evidence>
<evidence type="ECO:0000313" key="5">
    <source>
        <dbReference type="Proteomes" id="UP000791440"/>
    </source>
</evidence>
<dbReference type="SUPFAM" id="SSF50978">
    <property type="entry name" value="WD40 repeat-like"/>
    <property type="match status" value="1"/>
</dbReference>
<dbReference type="SMART" id="SM00320">
    <property type="entry name" value="WD40"/>
    <property type="match status" value="5"/>
</dbReference>
<comment type="caution">
    <text evidence="4">The sequence shown here is derived from an EMBL/GenBank/DDBJ whole genome shotgun (WGS) entry which is preliminary data.</text>
</comment>
<dbReference type="PROSITE" id="PS50082">
    <property type="entry name" value="WD_REPEATS_2"/>
    <property type="match status" value="1"/>
</dbReference>
<gene>
    <name evidence="4" type="ORF">O3G_MSEX006092</name>
</gene>
<dbReference type="InterPro" id="IPR052139">
    <property type="entry name" value="Methylosome_Comp_WDR77"/>
</dbReference>
<dbReference type="AlphaFoldDB" id="A0A922CKU7"/>
<dbReference type="Gene3D" id="2.130.10.10">
    <property type="entry name" value="YVTN repeat-like/Quinoprotein amine dehydrogenase"/>
    <property type="match status" value="1"/>
</dbReference>
<dbReference type="Pfam" id="PF00400">
    <property type="entry name" value="WD40"/>
    <property type="match status" value="2"/>
</dbReference>
<keyword evidence="2" id="KW-0963">Cytoplasm</keyword>
<dbReference type="PANTHER" id="PTHR46853">
    <property type="entry name" value="METHYLOSOME PROTEIN 50"/>
    <property type="match status" value="1"/>
</dbReference>
<dbReference type="InterPro" id="IPR001680">
    <property type="entry name" value="WD40_rpt"/>
</dbReference>
<feature type="repeat" description="WD" evidence="3">
    <location>
        <begin position="188"/>
        <end position="221"/>
    </location>
</feature>
<evidence type="ECO:0000313" key="4">
    <source>
        <dbReference type="EMBL" id="KAG6449554.1"/>
    </source>
</evidence>
<dbReference type="OrthoDB" id="10260946at2759"/>
<proteinExistence type="predicted"/>
<name>A0A922CKU7_MANSE</name>
<reference evidence="4" key="1">
    <citation type="journal article" date="2016" name="Insect Biochem. Mol. Biol.">
        <title>Multifaceted biological insights from a draft genome sequence of the tobacco hornworm moth, Manduca sexta.</title>
        <authorList>
            <person name="Kanost M.R."/>
            <person name="Arrese E.L."/>
            <person name="Cao X."/>
            <person name="Chen Y.R."/>
            <person name="Chellapilla S."/>
            <person name="Goldsmith M.R."/>
            <person name="Grosse-Wilde E."/>
            <person name="Heckel D.G."/>
            <person name="Herndon N."/>
            <person name="Jiang H."/>
            <person name="Papanicolaou A."/>
            <person name="Qu J."/>
            <person name="Soulages J.L."/>
            <person name="Vogel H."/>
            <person name="Walters J."/>
            <person name="Waterhouse R.M."/>
            <person name="Ahn S.J."/>
            <person name="Almeida F.C."/>
            <person name="An C."/>
            <person name="Aqrawi P."/>
            <person name="Bretschneider A."/>
            <person name="Bryant W.B."/>
            <person name="Bucks S."/>
            <person name="Chao H."/>
            <person name="Chevignon G."/>
            <person name="Christen J.M."/>
            <person name="Clarke D.F."/>
            <person name="Dittmer N.T."/>
            <person name="Ferguson L.C.F."/>
            <person name="Garavelou S."/>
            <person name="Gordon K.H.J."/>
            <person name="Gunaratna R.T."/>
            <person name="Han Y."/>
            <person name="Hauser F."/>
            <person name="He Y."/>
            <person name="Heidel-Fischer H."/>
            <person name="Hirsh A."/>
            <person name="Hu Y."/>
            <person name="Jiang H."/>
            <person name="Kalra D."/>
            <person name="Klinner C."/>
            <person name="Konig C."/>
            <person name="Kovar C."/>
            <person name="Kroll A.R."/>
            <person name="Kuwar S.S."/>
            <person name="Lee S.L."/>
            <person name="Lehman R."/>
            <person name="Li K."/>
            <person name="Li Z."/>
            <person name="Liang H."/>
            <person name="Lovelace S."/>
            <person name="Lu Z."/>
            <person name="Mansfield J.H."/>
            <person name="McCulloch K.J."/>
            <person name="Mathew T."/>
            <person name="Morton B."/>
            <person name="Muzny D.M."/>
            <person name="Neunemann D."/>
            <person name="Ongeri F."/>
            <person name="Pauchet Y."/>
            <person name="Pu L.L."/>
            <person name="Pyrousis I."/>
            <person name="Rao X.J."/>
            <person name="Redding A."/>
            <person name="Roesel C."/>
            <person name="Sanchez-Gracia A."/>
            <person name="Schaack S."/>
            <person name="Shukla A."/>
            <person name="Tetreau G."/>
            <person name="Wang Y."/>
            <person name="Xiong G.H."/>
            <person name="Traut W."/>
            <person name="Walsh T.K."/>
            <person name="Worley K.C."/>
            <person name="Wu D."/>
            <person name="Wu W."/>
            <person name="Wu Y.Q."/>
            <person name="Zhang X."/>
            <person name="Zou Z."/>
            <person name="Zucker H."/>
            <person name="Briscoe A.D."/>
            <person name="Burmester T."/>
            <person name="Clem R.J."/>
            <person name="Feyereisen R."/>
            <person name="Grimmelikhuijzen C.J.P."/>
            <person name="Hamodrakas S.J."/>
            <person name="Hansson B.S."/>
            <person name="Huguet E."/>
            <person name="Jermiin L.S."/>
            <person name="Lan Q."/>
            <person name="Lehman H.K."/>
            <person name="Lorenzen M."/>
            <person name="Merzendorfer H."/>
            <person name="Michalopoulos I."/>
            <person name="Morton D.B."/>
            <person name="Muthukrishnan S."/>
            <person name="Oakeshott J.G."/>
            <person name="Palmer W."/>
            <person name="Park Y."/>
            <person name="Passarelli A.L."/>
            <person name="Rozas J."/>
            <person name="Schwartz L.M."/>
            <person name="Smith W."/>
            <person name="Southgate A."/>
            <person name="Vilcinskas A."/>
            <person name="Vogt R."/>
            <person name="Wang P."/>
            <person name="Werren J."/>
            <person name="Yu X.Q."/>
            <person name="Zhou J.J."/>
            <person name="Brown S.J."/>
            <person name="Scherer S.E."/>
            <person name="Richards S."/>
            <person name="Blissard G.W."/>
        </authorList>
    </citation>
    <scope>NUCLEOTIDE SEQUENCE</scope>
</reference>
<keyword evidence="3" id="KW-0853">WD repeat</keyword>
<dbReference type="GO" id="GO:0007309">
    <property type="term" value="P:oocyte axis specification"/>
    <property type="evidence" value="ECO:0007669"/>
    <property type="project" value="TreeGrafter"/>
</dbReference>
<dbReference type="Proteomes" id="UP000791440">
    <property type="component" value="Unassembled WGS sequence"/>
</dbReference>
<dbReference type="PANTHER" id="PTHR46853:SF1">
    <property type="entry name" value="METHYLOSOME PROTEIN 50"/>
    <property type="match status" value="1"/>
</dbReference>
<dbReference type="GO" id="GO:0034709">
    <property type="term" value="C:methylosome"/>
    <property type="evidence" value="ECO:0007669"/>
    <property type="project" value="TreeGrafter"/>
</dbReference>
<organism evidence="4 5">
    <name type="scientific">Manduca sexta</name>
    <name type="common">Tobacco hawkmoth</name>
    <name type="synonym">Tobacco hornworm</name>
    <dbReference type="NCBI Taxonomy" id="7130"/>
    <lineage>
        <taxon>Eukaryota</taxon>
        <taxon>Metazoa</taxon>
        <taxon>Ecdysozoa</taxon>
        <taxon>Arthropoda</taxon>
        <taxon>Hexapoda</taxon>
        <taxon>Insecta</taxon>
        <taxon>Pterygota</taxon>
        <taxon>Neoptera</taxon>
        <taxon>Endopterygota</taxon>
        <taxon>Lepidoptera</taxon>
        <taxon>Glossata</taxon>
        <taxon>Ditrysia</taxon>
        <taxon>Bombycoidea</taxon>
        <taxon>Sphingidae</taxon>
        <taxon>Sphinginae</taxon>
        <taxon>Sphingini</taxon>
        <taxon>Manduca</taxon>
    </lineage>
</organism>
<sequence>MVECQIRPYLLVVKLHIKMENSNKIVPPHLNAEVYRTDTTGTSTMFYLDYLRIHEDGSTLIGCSELTGRYWNGAADVFKSVNEAGQRQKSEKRAINLQSGTSDGCFVNSSKKILLCEDSGAVSIWCTSDEDQHNAWHQWTEEVSAAEHDNAALAVDCLSPDAEYVTVGADGHGKVWDIERMICIRNYSAAHSKPIYGVSVRPNSNTDFATCSMDQYVSLWDQNVDKPVLDLYQNNCGVRCLQWIDVNKIIFGDEAGILSIVDVRSLETTLNITEFPAAIHKIAIHPECNKVAVCCDNKTVTVCDISEDTKVKTTYQKSQAHNNFVRGVAWDVKDDKILHSLGWDGEIKSHTVMC</sequence>
<dbReference type="InterPro" id="IPR036322">
    <property type="entry name" value="WD40_repeat_dom_sf"/>
</dbReference>
<protein>
    <recommendedName>
        <fullName evidence="6">Methylosome protein 50</fullName>
    </recommendedName>
</protein>
<comment type="subcellular location">
    <subcellularLocation>
        <location evidence="1">Cytoplasm</location>
    </subcellularLocation>
</comment>
<evidence type="ECO:0008006" key="6">
    <source>
        <dbReference type="Google" id="ProtNLM"/>
    </source>
</evidence>